<dbReference type="AlphaFoldDB" id="A0ABD6F331"/>
<dbReference type="EMBL" id="JBGFUD010014468">
    <property type="protein sequence ID" value="MFH4983932.1"/>
    <property type="molecule type" value="Genomic_DNA"/>
</dbReference>
<feature type="transmembrane region" description="Helical" evidence="5">
    <location>
        <begin position="27"/>
        <end position="54"/>
    </location>
</feature>
<dbReference type="Gene3D" id="1.20.1560.10">
    <property type="entry name" value="ABC transporter type 1, transmembrane domain"/>
    <property type="match status" value="1"/>
</dbReference>
<evidence type="ECO:0000256" key="5">
    <source>
        <dbReference type="SAM" id="Phobius"/>
    </source>
</evidence>
<comment type="caution">
    <text evidence="7">The sequence shown here is derived from an EMBL/GenBank/DDBJ whole genome shotgun (WGS) entry which is preliminary data.</text>
</comment>
<sequence>MPVFSIVFGQMFNTFSLEDEDQLRVSAFINSLAFVVLGIIQGTSAFICIALYGTSGERLTMRMRLLSMKSLLRQDVSYFDDPRHTPGKLTTRLASDAPNVKSAIDQRMASIVQGVISLVSGLAVAFFFGWQMSFITLLIYIALFATQILLNRLVANRDERDIRSAENAGKIAIESIENIRTVQALTKESYLHSLFVRSMQRTHR</sequence>
<dbReference type="PANTHER" id="PTHR24221:SF455">
    <property type="entry name" value="MULTIDRUG RESISTANCE PROTEIN PGP-3"/>
    <property type="match status" value="1"/>
</dbReference>
<feature type="transmembrane region" description="Helical" evidence="5">
    <location>
        <begin position="108"/>
        <end position="128"/>
    </location>
</feature>
<keyword evidence="8" id="KW-1185">Reference proteome</keyword>
<name>A0ABD6F331_9BILA</name>
<evidence type="ECO:0000259" key="6">
    <source>
        <dbReference type="PROSITE" id="PS50929"/>
    </source>
</evidence>
<keyword evidence="3 5" id="KW-1133">Transmembrane helix</keyword>
<evidence type="ECO:0000313" key="7">
    <source>
        <dbReference type="EMBL" id="MFH4983932.1"/>
    </source>
</evidence>
<dbReference type="GO" id="GO:0016020">
    <property type="term" value="C:membrane"/>
    <property type="evidence" value="ECO:0007669"/>
    <property type="project" value="UniProtKB-SubCell"/>
</dbReference>
<keyword evidence="4 5" id="KW-0472">Membrane</keyword>
<gene>
    <name evidence="7" type="ORF">AB6A40_010641</name>
</gene>
<dbReference type="PANTHER" id="PTHR24221">
    <property type="entry name" value="ATP-BINDING CASSETTE SUB-FAMILY B"/>
    <property type="match status" value="1"/>
</dbReference>
<dbReference type="PROSITE" id="PS50929">
    <property type="entry name" value="ABC_TM1F"/>
    <property type="match status" value="1"/>
</dbReference>
<evidence type="ECO:0000256" key="4">
    <source>
        <dbReference type="ARBA" id="ARBA00023136"/>
    </source>
</evidence>
<feature type="transmembrane region" description="Helical" evidence="5">
    <location>
        <begin position="134"/>
        <end position="154"/>
    </location>
</feature>
<dbReference type="Pfam" id="PF00664">
    <property type="entry name" value="ABC_membrane"/>
    <property type="match status" value="1"/>
</dbReference>
<reference evidence="7 8" key="1">
    <citation type="submission" date="2024-08" db="EMBL/GenBank/DDBJ databases">
        <title>Gnathostoma spinigerum genome.</title>
        <authorList>
            <person name="Gonzalez-Bertolin B."/>
            <person name="Monzon S."/>
            <person name="Zaballos A."/>
            <person name="Jimenez P."/>
            <person name="Dekumyoy P."/>
            <person name="Varona S."/>
            <person name="Cuesta I."/>
            <person name="Sumanam S."/>
            <person name="Adisakwattana P."/>
            <person name="Gasser R.B."/>
            <person name="Hernandez-Gonzalez A."/>
            <person name="Young N.D."/>
            <person name="Perteguer M.J."/>
        </authorList>
    </citation>
    <scope>NUCLEOTIDE SEQUENCE [LARGE SCALE GENOMIC DNA]</scope>
    <source>
        <strain evidence="7">AL3</strain>
        <tissue evidence="7">Liver</tissue>
    </source>
</reference>
<dbReference type="InterPro" id="IPR011527">
    <property type="entry name" value="ABC1_TM_dom"/>
</dbReference>
<keyword evidence="2 5" id="KW-0812">Transmembrane</keyword>
<evidence type="ECO:0000256" key="3">
    <source>
        <dbReference type="ARBA" id="ARBA00022989"/>
    </source>
</evidence>
<dbReference type="InterPro" id="IPR036640">
    <property type="entry name" value="ABC1_TM_sf"/>
</dbReference>
<evidence type="ECO:0000256" key="1">
    <source>
        <dbReference type="ARBA" id="ARBA00004141"/>
    </source>
</evidence>
<dbReference type="Proteomes" id="UP001608902">
    <property type="component" value="Unassembled WGS sequence"/>
</dbReference>
<evidence type="ECO:0000256" key="2">
    <source>
        <dbReference type="ARBA" id="ARBA00022692"/>
    </source>
</evidence>
<dbReference type="CDD" id="cd18578">
    <property type="entry name" value="ABC_6TM_Pgp_ABCB1_D2_like"/>
    <property type="match status" value="1"/>
</dbReference>
<proteinExistence type="predicted"/>
<organism evidence="7 8">
    <name type="scientific">Gnathostoma spinigerum</name>
    <dbReference type="NCBI Taxonomy" id="75299"/>
    <lineage>
        <taxon>Eukaryota</taxon>
        <taxon>Metazoa</taxon>
        <taxon>Ecdysozoa</taxon>
        <taxon>Nematoda</taxon>
        <taxon>Chromadorea</taxon>
        <taxon>Rhabditida</taxon>
        <taxon>Spirurina</taxon>
        <taxon>Gnathostomatomorpha</taxon>
        <taxon>Gnathostomatoidea</taxon>
        <taxon>Gnathostomatidae</taxon>
        <taxon>Gnathostoma</taxon>
    </lineage>
</organism>
<evidence type="ECO:0000313" key="8">
    <source>
        <dbReference type="Proteomes" id="UP001608902"/>
    </source>
</evidence>
<comment type="subcellular location">
    <subcellularLocation>
        <location evidence="1">Membrane</location>
        <topology evidence="1">Multi-pass membrane protein</topology>
    </subcellularLocation>
</comment>
<dbReference type="SUPFAM" id="SSF90123">
    <property type="entry name" value="ABC transporter transmembrane region"/>
    <property type="match status" value="1"/>
</dbReference>
<feature type="domain" description="ABC transmembrane type-1" evidence="6">
    <location>
        <begin position="1"/>
        <end position="204"/>
    </location>
</feature>
<protein>
    <recommendedName>
        <fullName evidence="6">ABC transmembrane type-1 domain-containing protein</fullName>
    </recommendedName>
</protein>
<accession>A0ABD6F331</accession>
<dbReference type="InterPro" id="IPR039421">
    <property type="entry name" value="Type_1_exporter"/>
</dbReference>